<reference evidence="11" key="1">
    <citation type="journal article" date="2014" name="Microb. Cell Fact.">
        <title>Exploiting Issatchenkia orientalis SD108 for succinic acid production.</title>
        <authorList>
            <person name="Xiao H."/>
            <person name="Shao Z."/>
            <person name="Jiang Y."/>
            <person name="Dole S."/>
            <person name="Zhao H."/>
        </authorList>
    </citation>
    <scope>NUCLEOTIDE SEQUENCE [LARGE SCALE GENOMIC DNA]</scope>
    <source>
        <strain evidence="11">SD108</strain>
    </source>
</reference>
<evidence type="ECO:0000313" key="10">
    <source>
        <dbReference type="EMBL" id="OUT23686.1"/>
    </source>
</evidence>
<dbReference type="VEuPathDB" id="FungiDB:C5L36_0C00490"/>
<dbReference type="InterPro" id="IPR005729">
    <property type="entry name" value="Ribosomal_uS10_euk/arc"/>
</dbReference>
<dbReference type="SUPFAM" id="SSF54999">
    <property type="entry name" value="Ribosomal protein S10"/>
    <property type="match status" value="1"/>
</dbReference>
<evidence type="ECO:0000256" key="2">
    <source>
        <dbReference type="ARBA" id="ARBA00022980"/>
    </source>
</evidence>
<reference evidence="9" key="4">
    <citation type="submission" date="2017-01" db="EMBL/GenBank/DDBJ databases">
        <authorList>
            <person name="Mah S.A."/>
            <person name="Swanson W.J."/>
            <person name="Moy G.W."/>
            <person name="Vacquier V.D."/>
        </authorList>
    </citation>
    <scope>NUCLEOTIDE SEQUENCE [LARGE SCALE GENOMIC DNA]</scope>
    <source>
        <strain evidence="9">129</strain>
    </source>
</reference>
<dbReference type="InterPro" id="IPR001848">
    <property type="entry name" value="Ribosomal_uS10"/>
</dbReference>
<reference evidence="12" key="3">
    <citation type="journal article" date="2017" name="Genome Announc.">
        <title>Genome sequences of Cyberlindnera fabianii 65, Pichia kudriavzevii 129, and Saccharomyces cerevisiae 131 isolated from fermented masau fruits in Zimbabwe.</title>
        <authorList>
            <person name="van Rijswijck I.M.H."/>
            <person name="Derks M.F.L."/>
            <person name="Abee T."/>
            <person name="de Ridder D."/>
            <person name="Smid E.J."/>
        </authorList>
    </citation>
    <scope>NUCLEOTIDE SEQUENCE [LARGE SCALE GENOMIC DNA]</scope>
    <source>
        <strain evidence="12">129</strain>
    </source>
</reference>
<dbReference type="AlphaFoldDB" id="A0A099NWP3"/>
<dbReference type="InterPro" id="IPR027486">
    <property type="entry name" value="Ribosomal_uS10_dom"/>
</dbReference>
<evidence type="ECO:0000313" key="13">
    <source>
        <dbReference type="Proteomes" id="UP000195871"/>
    </source>
</evidence>
<dbReference type="GO" id="GO:0003735">
    <property type="term" value="F:structural constituent of ribosome"/>
    <property type="evidence" value="ECO:0007669"/>
    <property type="project" value="InterPro"/>
</dbReference>
<feature type="domain" description="Small ribosomal subunit protein uS10" evidence="6">
    <location>
        <begin position="18"/>
        <end position="112"/>
    </location>
</feature>
<dbReference type="HAMAP" id="MF_00508">
    <property type="entry name" value="Ribosomal_uS10"/>
    <property type="match status" value="1"/>
</dbReference>
<dbReference type="HOGENOM" id="CLU_122625_0_0_1"/>
<dbReference type="Proteomes" id="UP000029867">
    <property type="component" value="Unassembled WGS sequence"/>
</dbReference>
<comment type="similarity">
    <text evidence="1">Belongs to the universal ribosomal protein uS10 family.</text>
</comment>
<evidence type="ECO:0000313" key="12">
    <source>
        <dbReference type="Proteomes" id="UP000189274"/>
    </source>
</evidence>
<evidence type="ECO:0000313" key="9">
    <source>
        <dbReference type="EMBL" id="ONH72793.1"/>
    </source>
</evidence>
<dbReference type="Proteomes" id="UP000189274">
    <property type="component" value="Unassembled WGS sequence"/>
</dbReference>
<reference evidence="8" key="2">
    <citation type="submission" date="2014-08" db="EMBL/GenBank/DDBJ databases">
        <title>Exploiting Issatchenkia orientalis SD108 for Succinic Acid Production.</title>
        <authorList>
            <person name="Xiao H."/>
            <person name="Shao Z."/>
            <person name="Jiang Y."/>
            <person name="Dole S."/>
            <person name="Zhao H."/>
        </authorList>
    </citation>
    <scope>NUCLEOTIDE SEQUENCE [LARGE SCALE GENOMIC DNA]</scope>
    <source>
        <strain evidence="8">SD108</strain>
    </source>
</reference>
<dbReference type="Pfam" id="PF00338">
    <property type="entry name" value="Ribosomal_S10"/>
    <property type="match status" value="1"/>
</dbReference>
<dbReference type="InterPro" id="IPR018268">
    <property type="entry name" value="Ribosomal_uS10_CS"/>
</dbReference>
<evidence type="ECO:0000256" key="1">
    <source>
        <dbReference type="ARBA" id="ARBA00007102"/>
    </source>
</evidence>
<dbReference type="FunFam" id="3.30.70.600:FF:000004">
    <property type="entry name" value="30S ribosomal protein S10"/>
    <property type="match status" value="1"/>
</dbReference>
<evidence type="ECO:0000259" key="6">
    <source>
        <dbReference type="SMART" id="SM01403"/>
    </source>
</evidence>
<proteinExistence type="inferred from homology"/>
<dbReference type="InterPro" id="IPR036838">
    <property type="entry name" value="Ribosomal_uS10_dom_sf"/>
</dbReference>
<protein>
    <recommendedName>
        <fullName evidence="4">Small ribosomal subunit protein uS10</fullName>
    </recommendedName>
    <alternativeName>
        <fullName evidence="5">40S ribosomal protein S20</fullName>
    </alternativeName>
</protein>
<dbReference type="Proteomes" id="UP000195871">
    <property type="component" value="Unassembled WGS sequence"/>
</dbReference>
<dbReference type="EMBL" id="CP028775">
    <property type="protein sequence ID" value="AWU76105.1"/>
    <property type="molecule type" value="Genomic_DNA"/>
</dbReference>
<dbReference type="PRINTS" id="PR00971">
    <property type="entry name" value="RIBOSOMALS10"/>
</dbReference>
<dbReference type="GO" id="GO:0015935">
    <property type="term" value="C:small ribosomal subunit"/>
    <property type="evidence" value="ECO:0007669"/>
    <property type="project" value="InterPro"/>
</dbReference>
<keyword evidence="3" id="KW-0687">Ribonucleoprotein</keyword>
<reference evidence="10 13" key="5">
    <citation type="submission" date="2017-05" db="EMBL/GenBank/DDBJ databases">
        <title>The Genome Sequence of Candida krusei Ckrusei653.</title>
        <authorList>
            <person name="Cuomo C."/>
            <person name="Forche A."/>
            <person name="Young S."/>
            <person name="Abouelleil A."/>
            <person name="Cao P."/>
            <person name="Chapman S."/>
            <person name="Cusick C."/>
            <person name="Shea T."/>
            <person name="Nusbaum C."/>
            <person name="Birren B."/>
        </authorList>
    </citation>
    <scope>NUCLEOTIDE SEQUENCE [LARGE SCALE GENOMIC DNA]</scope>
    <source>
        <strain evidence="10 13">Ckrusei653</strain>
    </source>
</reference>
<dbReference type="Gene3D" id="3.30.70.600">
    <property type="entry name" value="Ribosomal protein S10 domain"/>
    <property type="match status" value="1"/>
</dbReference>
<reference evidence="7 14" key="6">
    <citation type="submission" date="2018-06" db="EMBL/GenBank/DDBJ databases">
        <title>Population genomics shows no distinction between pathogenic Candida krusei and environmental Pichia kudriavzevii: One species, four names.</title>
        <authorList>
            <person name="Douglass A.P."/>
            <person name="Offei B."/>
            <person name="Braun-Galleani S."/>
            <person name="Coughlan A.Y."/>
            <person name="Martos A."/>
            <person name="Ortiz-Merino R.A."/>
            <person name="Byrne K.P."/>
            <person name="Wolfe K.H."/>
        </authorList>
    </citation>
    <scope>NUCLEOTIDE SEQUENCE [LARGE SCALE GENOMIC DNA]</scope>
    <source>
        <strain evidence="7 14">CBS573</strain>
    </source>
</reference>
<accession>A0A099NWP3</accession>
<dbReference type="PROSITE" id="PS00361">
    <property type="entry name" value="RIBOSOMAL_S10"/>
    <property type="match status" value="1"/>
</dbReference>
<evidence type="ECO:0000313" key="7">
    <source>
        <dbReference type="EMBL" id="AWU76105.1"/>
    </source>
</evidence>
<sequence>MSAEKKDIEQPQDLNKIRITFTSTNVRALEKVSGLVIRNARREGINKKGPVRMPTKALSIATRKTPNGEGSKTWEHYEMRIHKRYIDLEAPSTLIKKITSLTIEPGVDVEVTVSV</sequence>
<evidence type="ECO:0000313" key="11">
    <source>
        <dbReference type="Proteomes" id="UP000029867"/>
    </source>
</evidence>
<dbReference type="STRING" id="4909.A0A099NWP3"/>
<keyword evidence="2 10" id="KW-0689">Ribosomal protein</keyword>
<dbReference type="GO" id="GO:0003723">
    <property type="term" value="F:RNA binding"/>
    <property type="evidence" value="ECO:0007669"/>
    <property type="project" value="InterPro"/>
</dbReference>
<name>A0A099NWP3_PICKU</name>
<dbReference type="EMBL" id="MQVM01000018">
    <property type="protein sequence ID" value="ONH72793.1"/>
    <property type="molecule type" value="Genomic_DNA"/>
</dbReference>
<dbReference type="EMBL" id="NHMM01000001">
    <property type="protein sequence ID" value="OUT23686.1"/>
    <property type="molecule type" value="Genomic_DNA"/>
</dbReference>
<dbReference type="NCBIfam" id="TIGR01046">
    <property type="entry name" value="uS10_euk_arch"/>
    <property type="match status" value="1"/>
</dbReference>
<evidence type="ECO:0000256" key="4">
    <source>
        <dbReference type="ARBA" id="ARBA00035162"/>
    </source>
</evidence>
<dbReference type="SMART" id="SM01403">
    <property type="entry name" value="Ribosomal_S10"/>
    <property type="match status" value="1"/>
</dbReference>
<dbReference type="Proteomes" id="UP000249293">
    <property type="component" value="Chromosome 3"/>
</dbReference>
<evidence type="ECO:0000313" key="14">
    <source>
        <dbReference type="Proteomes" id="UP000249293"/>
    </source>
</evidence>
<organism evidence="8 11">
    <name type="scientific">Pichia kudriavzevii</name>
    <name type="common">Yeast</name>
    <name type="synonym">Issatchenkia orientalis</name>
    <dbReference type="NCBI Taxonomy" id="4909"/>
    <lineage>
        <taxon>Eukaryota</taxon>
        <taxon>Fungi</taxon>
        <taxon>Dikarya</taxon>
        <taxon>Ascomycota</taxon>
        <taxon>Saccharomycotina</taxon>
        <taxon>Pichiomycetes</taxon>
        <taxon>Pichiales</taxon>
        <taxon>Pichiaceae</taxon>
        <taxon>Pichia</taxon>
    </lineage>
</organism>
<dbReference type="eggNOG" id="KOG0900">
    <property type="taxonomic scope" value="Eukaryota"/>
</dbReference>
<evidence type="ECO:0000313" key="8">
    <source>
        <dbReference type="EMBL" id="KGK37020.1"/>
    </source>
</evidence>
<evidence type="ECO:0000256" key="5">
    <source>
        <dbReference type="ARBA" id="ARBA00035450"/>
    </source>
</evidence>
<keyword evidence="14" id="KW-1185">Reference proteome</keyword>
<dbReference type="OrthoDB" id="10248551at2759"/>
<dbReference type="GO" id="GO:0006412">
    <property type="term" value="P:translation"/>
    <property type="evidence" value="ECO:0007669"/>
    <property type="project" value="InterPro"/>
</dbReference>
<dbReference type="EMBL" id="JQFK01000046">
    <property type="protein sequence ID" value="KGK37020.1"/>
    <property type="molecule type" value="Genomic_DNA"/>
</dbReference>
<evidence type="ECO:0000256" key="3">
    <source>
        <dbReference type="ARBA" id="ARBA00023274"/>
    </source>
</evidence>
<dbReference type="PANTHER" id="PTHR11700">
    <property type="entry name" value="30S RIBOSOMAL PROTEIN S10 FAMILY MEMBER"/>
    <property type="match status" value="1"/>
</dbReference>
<gene>
    <name evidence="9" type="ORF">BOH78_3544</name>
    <name evidence="7" type="ORF">C5L36_0C00490</name>
    <name evidence="10" type="ORF">CAS74_000043</name>
    <name evidence="8" type="ORF">JL09_g3816</name>
</gene>